<dbReference type="InterPro" id="IPR013785">
    <property type="entry name" value="Aldolase_TIM"/>
</dbReference>
<reference evidence="1" key="1">
    <citation type="submission" date="2018-05" db="EMBL/GenBank/DDBJ databases">
        <authorList>
            <person name="Lanie J.A."/>
            <person name="Ng W.-L."/>
            <person name="Kazmierczak K.M."/>
            <person name="Andrzejewski T.M."/>
            <person name="Davidsen T.M."/>
            <person name="Wayne K.J."/>
            <person name="Tettelin H."/>
            <person name="Glass J.I."/>
            <person name="Rusch D."/>
            <person name="Podicherti R."/>
            <person name="Tsui H.-C.T."/>
            <person name="Winkler M.E."/>
        </authorList>
    </citation>
    <scope>NUCLEOTIDE SEQUENCE</scope>
</reference>
<evidence type="ECO:0008006" key="2">
    <source>
        <dbReference type="Google" id="ProtNLM"/>
    </source>
</evidence>
<protein>
    <recommendedName>
        <fullName evidence="2">Dihydrodipicolinate synthase family protein</fullName>
    </recommendedName>
</protein>
<dbReference type="PANTHER" id="PTHR12128:SF67">
    <property type="entry name" value="BLR3884 PROTEIN"/>
    <property type="match status" value="1"/>
</dbReference>
<dbReference type="CDD" id="cd00408">
    <property type="entry name" value="DHDPS-like"/>
    <property type="match status" value="1"/>
</dbReference>
<dbReference type="PRINTS" id="PR00146">
    <property type="entry name" value="DHPICSNTHASE"/>
</dbReference>
<name>A0A381V1C4_9ZZZZ</name>
<dbReference type="SMART" id="SM01130">
    <property type="entry name" value="DHDPS"/>
    <property type="match status" value="1"/>
</dbReference>
<dbReference type="SUPFAM" id="SSF51569">
    <property type="entry name" value="Aldolase"/>
    <property type="match status" value="1"/>
</dbReference>
<dbReference type="GO" id="GO:0008840">
    <property type="term" value="F:4-hydroxy-tetrahydrodipicolinate synthase activity"/>
    <property type="evidence" value="ECO:0007669"/>
    <property type="project" value="TreeGrafter"/>
</dbReference>
<gene>
    <name evidence="1" type="ORF">METZ01_LOCUS86615</name>
</gene>
<dbReference type="Pfam" id="PF00701">
    <property type="entry name" value="DHDPS"/>
    <property type="match status" value="1"/>
</dbReference>
<organism evidence="1">
    <name type="scientific">marine metagenome</name>
    <dbReference type="NCBI Taxonomy" id="408172"/>
    <lineage>
        <taxon>unclassified sequences</taxon>
        <taxon>metagenomes</taxon>
        <taxon>ecological metagenomes</taxon>
    </lineage>
</organism>
<dbReference type="AlphaFoldDB" id="A0A381V1C4"/>
<evidence type="ECO:0000313" key="1">
    <source>
        <dbReference type="EMBL" id="SVA33761.1"/>
    </source>
</evidence>
<accession>A0A381V1C4</accession>
<dbReference type="Gene3D" id="3.20.20.70">
    <property type="entry name" value="Aldolase class I"/>
    <property type="match status" value="1"/>
</dbReference>
<dbReference type="PANTHER" id="PTHR12128">
    <property type="entry name" value="DIHYDRODIPICOLINATE SYNTHASE"/>
    <property type="match status" value="1"/>
</dbReference>
<dbReference type="PIRSF" id="PIRSF001365">
    <property type="entry name" value="DHDPS"/>
    <property type="match status" value="1"/>
</dbReference>
<dbReference type="InterPro" id="IPR002220">
    <property type="entry name" value="DapA-like"/>
</dbReference>
<sequence length="309" mass="33943">MESPQAGVYTASLTPLFDSFEPNIPALIRHAQWLLDEGSDGVALLGSTGESNSMTVEQRQSIIEQSALELPPDRLMMGTGSCALQDAVRLTQASVNAGVFSVLVLPPFYYKPQSEESVLSFFSLLVEAVDNPNLRIIFYNFPKLSGYNFSIKILQELKLRFGDIAAGIKDSSGDWNNMLGVVQNVPDLMVYTGTETLLLDILREGGAGSITATANLIVPECQHVFQAWKNGRSEAADQAQKHLTALRIAFESYSFVSEMKSLLAAQTNSGEWNHMLPPFAQLPDEQVEELTEQIKVLGLDLSQRILLKS</sequence>
<dbReference type="EMBL" id="UINC01007517">
    <property type="protein sequence ID" value="SVA33761.1"/>
    <property type="molecule type" value="Genomic_DNA"/>
</dbReference>
<proteinExistence type="predicted"/>